<keyword evidence="3" id="KW-1185">Reference proteome</keyword>
<dbReference type="EMBL" id="NBNE01001315">
    <property type="protein sequence ID" value="OWZ14543.1"/>
    <property type="molecule type" value="Genomic_DNA"/>
</dbReference>
<proteinExistence type="predicted"/>
<organism evidence="2 3">
    <name type="scientific">Phytophthora megakarya</name>
    <dbReference type="NCBI Taxonomy" id="4795"/>
    <lineage>
        <taxon>Eukaryota</taxon>
        <taxon>Sar</taxon>
        <taxon>Stramenopiles</taxon>
        <taxon>Oomycota</taxon>
        <taxon>Peronosporomycetes</taxon>
        <taxon>Peronosporales</taxon>
        <taxon>Peronosporaceae</taxon>
        <taxon>Phytophthora</taxon>
    </lineage>
</organism>
<evidence type="ECO:0000313" key="2">
    <source>
        <dbReference type="EMBL" id="OWZ14543.1"/>
    </source>
</evidence>
<gene>
    <name evidence="2" type="ORF">PHMEG_00011970</name>
</gene>
<feature type="compositionally biased region" description="Basic and acidic residues" evidence="1">
    <location>
        <begin position="197"/>
        <end position="208"/>
    </location>
</feature>
<feature type="compositionally biased region" description="Polar residues" evidence="1">
    <location>
        <begin position="166"/>
        <end position="188"/>
    </location>
</feature>
<feature type="non-terminal residue" evidence="2">
    <location>
        <position position="1"/>
    </location>
</feature>
<evidence type="ECO:0000256" key="1">
    <source>
        <dbReference type="SAM" id="MobiDB-lite"/>
    </source>
</evidence>
<protein>
    <submittedName>
        <fullName evidence="2">Uncharacterized protein</fullName>
    </submittedName>
</protein>
<comment type="caution">
    <text evidence="2">The sequence shown here is derived from an EMBL/GenBank/DDBJ whole genome shotgun (WGS) entry which is preliminary data.</text>
</comment>
<evidence type="ECO:0000313" key="3">
    <source>
        <dbReference type="Proteomes" id="UP000198211"/>
    </source>
</evidence>
<accession>A0A225W9W9</accession>
<sequence length="629" mass="70801">DILSSQSETTRVKADYATLHEFYWGEARRLQMLLDVTDHRRQDDLRGVISEHELEKRVLQVEFSELRSQVDSLLLTSQDRHRTCRLDVPRLVNFLNRNQTRVNDNWGRLHSFVMSSRSTLIAVTAVDAPFAQTVPFTALPEGYSDGDTKDNSGVQGGDVWGGHIQSGDNTIDLTQPYSASSGPPSRKTTPSKKQRRRESALRVRESPHLRSPGWKATNDGARSPTDMLMFSEAHVHDMMNNERVVWDTLRHDGAIAMLSEDFMVHNLFPPPALAVMLTSMMFCYRLDESLWFKYVPERLYLRAELLFADAYSEGIRPEFWPDLVDADVCDAQDDASSEHDDLQRDTILKKTSTFRMTTMLKVETLSATATNTPPLCNRAGTLCRKSPLARIDSGALTVAASYIVEVPGPGVSSWRHYGILTTFAPSSAHAVRQTAFFFDSAPNKQRFILGDVPALLATELWTHMFVTRVQCLVKHSHNGLTPRARMALDKCIRFMEEKAAGFWYGDHWFAIDSSTAGGADMQRGCKHQSDALTRTVEASSASASPRMCYWILMDPRSFRDHGSPYSLAEQLGNLDRRGPARLQWATTTLDEELVDHIPKSVPVSLLPQFARQDNPLMIEVVSYIVVTVT</sequence>
<feature type="region of interest" description="Disordered" evidence="1">
    <location>
        <begin position="139"/>
        <end position="221"/>
    </location>
</feature>
<name>A0A225W9W9_9STRA</name>
<dbReference type="Proteomes" id="UP000198211">
    <property type="component" value="Unassembled WGS sequence"/>
</dbReference>
<dbReference type="AlphaFoldDB" id="A0A225W9W9"/>
<reference evidence="3" key="1">
    <citation type="submission" date="2017-03" db="EMBL/GenBank/DDBJ databases">
        <title>Phytopthora megakarya and P. palmivora, two closely related causual agents of cacao black pod achieved similar genome size and gene model numbers by different mechanisms.</title>
        <authorList>
            <person name="Ali S."/>
            <person name="Shao J."/>
            <person name="Larry D.J."/>
            <person name="Kronmiller B."/>
            <person name="Shen D."/>
            <person name="Strem M.D."/>
            <person name="Melnick R.L."/>
            <person name="Guiltinan M.J."/>
            <person name="Tyler B.M."/>
            <person name="Meinhardt L.W."/>
            <person name="Bailey B.A."/>
        </authorList>
    </citation>
    <scope>NUCLEOTIDE SEQUENCE [LARGE SCALE GENOMIC DNA]</scope>
    <source>
        <strain evidence="3">zdho120</strain>
    </source>
</reference>